<accession>A0A974HTX6</accession>
<reference evidence="3" key="1">
    <citation type="journal article" date="2016" name="Nature">
        <title>Genome evolution in the allotetraploid frog Xenopus laevis.</title>
        <authorList>
            <person name="Session A.M."/>
            <person name="Uno Y."/>
            <person name="Kwon T."/>
            <person name="Chapman J.A."/>
            <person name="Toyoda A."/>
            <person name="Takahashi S."/>
            <person name="Fukui A."/>
            <person name="Hikosaka A."/>
            <person name="Suzuki A."/>
            <person name="Kondo M."/>
            <person name="van Heeringen S.J."/>
            <person name="Quigley I."/>
            <person name="Heinz S."/>
            <person name="Ogino H."/>
            <person name="Ochi H."/>
            <person name="Hellsten U."/>
            <person name="Lyons J.B."/>
            <person name="Simakov O."/>
            <person name="Putnam N."/>
            <person name="Stites J."/>
            <person name="Kuroki Y."/>
            <person name="Tanaka T."/>
            <person name="Michiue T."/>
            <person name="Watanabe M."/>
            <person name="Bogdanovic O."/>
            <person name="Lister R."/>
            <person name="Georgiou G."/>
            <person name="Paranjpe S.S."/>
            <person name="van Kruijsbergen I."/>
            <person name="Shu S."/>
            <person name="Carlson J."/>
            <person name="Kinoshita T."/>
            <person name="Ohta Y."/>
            <person name="Mawaribuchi S."/>
            <person name="Jenkins J."/>
            <person name="Grimwood J."/>
            <person name="Schmutz J."/>
            <person name="Mitros T."/>
            <person name="Mozaffari S.V."/>
            <person name="Suzuki Y."/>
            <person name="Haramoto Y."/>
            <person name="Yamamoto T.S."/>
            <person name="Takagi C."/>
            <person name="Heald R."/>
            <person name="Miller K."/>
            <person name="Haudenschild C."/>
            <person name="Kitzman J."/>
            <person name="Nakayama T."/>
            <person name="Izutsu Y."/>
            <person name="Robert J."/>
            <person name="Fortriede J."/>
            <person name="Burns K."/>
            <person name="Lotay V."/>
            <person name="Karimi K."/>
            <person name="Yasuoka Y."/>
            <person name="Dichmann D.S."/>
            <person name="Flajnik M.F."/>
            <person name="Houston D.W."/>
            <person name="Shendure J."/>
            <person name="DuPasquier L."/>
            <person name="Vize P.D."/>
            <person name="Zorn A.M."/>
            <person name="Ito M."/>
            <person name="Marcotte E.M."/>
            <person name="Wallingford J.B."/>
            <person name="Ito Y."/>
            <person name="Asashima M."/>
            <person name="Ueno N."/>
            <person name="Matsuda Y."/>
            <person name="Veenstra G.J."/>
            <person name="Fujiyama A."/>
            <person name="Harland R.M."/>
            <person name="Taira M."/>
            <person name="Rokhsar D.S."/>
        </authorList>
    </citation>
    <scope>NUCLEOTIDE SEQUENCE [LARGE SCALE GENOMIC DNA]</scope>
    <source>
        <strain evidence="3">J</strain>
    </source>
</reference>
<evidence type="ECO:0000256" key="1">
    <source>
        <dbReference type="SAM" id="MobiDB-lite"/>
    </source>
</evidence>
<dbReference type="EMBL" id="CM004470">
    <property type="protein sequence ID" value="OCT90332.1"/>
    <property type="molecule type" value="Genomic_DNA"/>
</dbReference>
<evidence type="ECO:0000313" key="3">
    <source>
        <dbReference type="Proteomes" id="UP000694892"/>
    </source>
</evidence>
<proteinExistence type="predicted"/>
<feature type="compositionally biased region" description="Polar residues" evidence="1">
    <location>
        <begin position="31"/>
        <end position="46"/>
    </location>
</feature>
<name>A0A974HTX6_XENLA</name>
<dbReference type="Proteomes" id="UP000694892">
    <property type="component" value="Chromosome 3L"/>
</dbReference>
<dbReference type="AlphaFoldDB" id="A0A974HTX6"/>
<evidence type="ECO:0000313" key="2">
    <source>
        <dbReference type="EMBL" id="OCT90332.1"/>
    </source>
</evidence>
<organism evidence="2 3">
    <name type="scientific">Xenopus laevis</name>
    <name type="common">African clawed frog</name>
    <dbReference type="NCBI Taxonomy" id="8355"/>
    <lineage>
        <taxon>Eukaryota</taxon>
        <taxon>Metazoa</taxon>
        <taxon>Chordata</taxon>
        <taxon>Craniata</taxon>
        <taxon>Vertebrata</taxon>
        <taxon>Euteleostomi</taxon>
        <taxon>Amphibia</taxon>
        <taxon>Batrachia</taxon>
        <taxon>Anura</taxon>
        <taxon>Pipoidea</taxon>
        <taxon>Pipidae</taxon>
        <taxon>Xenopodinae</taxon>
        <taxon>Xenopus</taxon>
        <taxon>Xenopus</taxon>
    </lineage>
</organism>
<sequence>MVIWSLSSPLIPALSQGEGDENNQIERSHISSHWQSATPSPNNNRSHGPPFKECQPSLLAVSDWKRSHLGHTSLQMHPSKLDAAVSTY</sequence>
<feature type="region of interest" description="Disordered" evidence="1">
    <location>
        <begin position="13"/>
        <end position="54"/>
    </location>
</feature>
<protein>
    <submittedName>
        <fullName evidence="2">Uncharacterized protein</fullName>
    </submittedName>
</protein>
<gene>
    <name evidence="2" type="ORF">XELAEV_18018945mg</name>
</gene>